<comment type="cofactor">
    <cofactor evidence="1">
        <name>FMN</name>
        <dbReference type="ChEBI" id="CHEBI:58210"/>
    </cofactor>
</comment>
<evidence type="ECO:0000256" key="3">
    <source>
        <dbReference type="ARBA" id="ARBA00009716"/>
    </source>
</evidence>
<dbReference type="GO" id="GO:0051538">
    <property type="term" value="F:3 iron, 4 sulfur cluster binding"/>
    <property type="evidence" value="ECO:0007669"/>
    <property type="project" value="UniProtKB-KW"/>
</dbReference>
<keyword evidence="13" id="KW-0003">3Fe-4S</keyword>
<evidence type="ECO:0000256" key="12">
    <source>
        <dbReference type="ARBA" id="ARBA00023164"/>
    </source>
</evidence>
<evidence type="ECO:0000259" key="15">
    <source>
        <dbReference type="PROSITE" id="PS51278"/>
    </source>
</evidence>
<keyword evidence="12" id="KW-0314">Glutamate biosynthesis</keyword>
<protein>
    <recommendedName>
        <fullName evidence="15">Glutamine amidotransferase type-2 domain-containing protein</fullName>
    </recommendedName>
</protein>
<evidence type="ECO:0000256" key="8">
    <source>
        <dbReference type="ARBA" id="ARBA00022962"/>
    </source>
</evidence>
<gene>
    <name evidence="16" type="ORF">METZ01_LOCUS360268</name>
</gene>
<feature type="non-terminal residue" evidence="16">
    <location>
        <position position="225"/>
    </location>
</feature>
<dbReference type="InterPro" id="IPR029055">
    <property type="entry name" value="Ntn_hydrolases_N"/>
</dbReference>
<proteinExistence type="inferred from homology"/>
<evidence type="ECO:0000256" key="7">
    <source>
        <dbReference type="ARBA" id="ARBA00022723"/>
    </source>
</evidence>
<sequence>MEYKKLLQFPQKTGLYDPSYEKDSCGVGMVANIKGIPSRQIMEDAYLVNSRMDHRGGCGFEENTGDGAGILVALSHNFFKKISKEMGVKLPKKGSYSVGNIFLPQDEKEREFCKREIEKIVDSENQIFLGWRKVPTDSKKANVGPAAKLSQPVIEQLFIKSSDGIDQEEFERKLYLIRKQFSHQLRTNKKLTQASLLFACSLSSKIIVYKGMLTPSQLFPFFPDL</sequence>
<organism evidence="16">
    <name type="scientific">marine metagenome</name>
    <dbReference type="NCBI Taxonomy" id="408172"/>
    <lineage>
        <taxon>unclassified sequences</taxon>
        <taxon>metagenomes</taxon>
        <taxon>ecological metagenomes</taxon>
    </lineage>
</organism>
<evidence type="ECO:0000313" key="16">
    <source>
        <dbReference type="EMBL" id="SVD07414.1"/>
    </source>
</evidence>
<keyword evidence="11" id="KW-0411">Iron-sulfur</keyword>
<keyword evidence="5" id="KW-0285">Flavoprotein</keyword>
<comment type="pathway">
    <text evidence="14">Amino-acid biosynthesis.</text>
</comment>
<keyword evidence="8" id="KW-0315">Glutamine amidotransferase</keyword>
<dbReference type="PANTHER" id="PTHR11938">
    <property type="entry name" value="FAD NADPH DEHYDROGENASE/OXIDOREDUCTASE"/>
    <property type="match status" value="1"/>
</dbReference>
<evidence type="ECO:0000256" key="14">
    <source>
        <dbReference type="ARBA" id="ARBA00029440"/>
    </source>
</evidence>
<evidence type="ECO:0000256" key="11">
    <source>
        <dbReference type="ARBA" id="ARBA00023014"/>
    </source>
</evidence>
<evidence type="ECO:0000256" key="6">
    <source>
        <dbReference type="ARBA" id="ARBA00022643"/>
    </source>
</evidence>
<comment type="cofactor">
    <cofactor evidence="2">
        <name>[3Fe-4S] cluster</name>
        <dbReference type="ChEBI" id="CHEBI:21137"/>
    </cofactor>
</comment>
<evidence type="ECO:0000256" key="10">
    <source>
        <dbReference type="ARBA" id="ARBA00023004"/>
    </source>
</evidence>
<keyword evidence="4" id="KW-0028">Amino-acid biosynthesis</keyword>
<dbReference type="GO" id="GO:0006537">
    <property type="term" value="P:glutamate biosynthetic process"/>
    <property type="evidence" value="ECO:0007669"/>
    <property type="project" value="UniProtKB-KW"/>
</dbReference>
<dbReference type="InterPro" id="IPR017932">
    <property type="entry name" value="GATase_2_dom"/>
</dbReference>
<dbReference type="PROSITE" id="PS51278">
    <property type="entry name" value="GATASE_TYPE_2"/>
    <property type="match status" value="1"/>
</dbReference>
<dbReference type="SUPFAM" id="SSF56235">
    <property type="entry name" value="N-terminal nucleophile aminohydrolases (Ntn hydrolases)"/>
    <property type="match status" value="1"/>
</dbReference>
<dbReference type="GO" id="GO:0015930">
    <property type="term" value="F:glutamate synthase activity"/>
    <property type="evidence" value="ECO:0007669"/>
    <property type="project" value="TreeGrafter"/>
</dbReference>
<dbReference type="AlphaFoldDB" id="A0A382SBZ3"/>
<feature type="domain" description="Glutamine amidotransferase type-2" evidence="15">
    <location>
        <begin position="25"/>
        <end position="225"/>
    </location>
</feature>
<keyword evidence="7" id="KW-0479">Metal-binding</keyword>
<keyword evidence="9" id="KW-0560">Oxidoreductase</keyword>
<reference evidence="16" key="1">
    <citation type="submission" date="2018-05" db="EMBL/GenBank/DDBJ databases">
        <authorList>
            <person name="Lanie J.A."/>
            <person name="Ng W.-L."/>
            <person name="Kazmierczak K.M."/>
            <person name="Andrzejewski T.M."/>
            <person name="Davidsen T.M."/>
            <person name="Wayne K.J."/>
            <person name="Tettelin H."/>
            <person name="Glass J.I."/>
            <person name="Rusch D."/>
            <person name="Podicherti R."/>
            <person name="Tsui H.-C.T."/>
            <person name="Winkler M.E."/>
        </authorList>
    </citation>
    <scope>NUCLEOTIDE SEQUENCE</scope>
</reference>
<evidence type="ECO:0000256" key="1">
    <source>
        <dbReference type="ARBA" id="ARBA00001917"/>
    </source>
</evidence>
<evidence type="ECO:0000256" key="5">
    <source>
        <dbReference type="ARBA" id="ARBA00022630"/>
    </source>
</evidence>
<evidence type="ECO:0000256" key="2">
    <source>
        <dbReference type="ARBA" id="ARBA00001927"/>
    </source>
</evidence>
<evidence type="ECO:0000256" key="13">
    <source>
        <dbReference type="ARBA" id="ARBA00023291"/>
    </source>
</evidence>
<dbReference type="GO" id="GO:0019676">
    <property type="term" value="P:ammonia assimilation cycle"/>
    <property type="evidence" value="ECO:0007669"/>
    <property type="project" value="TreeGrafter"/>
</dbReference>
<accession>A0A382SBZ3</accession>
<keyword evidence="10" id="KW-0408">Iron</keyword>
<dbReference type="GO" id="GO:0046872">
    <property type="term" value="F:metal ion binding"/>
    <property type="evidence" value="ECO:0007669"/>
    <property type="project" value="UniProtKB-KW"/>
</dbReference>
<name>A0A382SBZ3_9ZZZZ</name>
<dbReference type="Pfam" id="PF00310">
    <property type="entry name" value="GATase_2"/>
    <property type="match status" value="1"/>
</dbReference>
<keyword evidence="6" id="KW-0288">FMN</keyword>
<dbReference type="EMBL" id="UINC01127957">
    <property type="protein sequence ID" value="SVD07414.1"/>
    <property type="molecule type" value="Genomic_DNA"/>
</dbReference>
<dbReference type="InterPro" id="IPR050711">
    <property type="entry name" value="ET-N_metabolism_enzyme"/>
</dbReference>
<dbReference type="PANTHER" id="PTHR11938:SF133">
    <property type="entry name" value="GLUTAMATE SYNTHASE (NADH)"/>
    <property type="match status" value="1"/>
</dbReference>
<evidence type="ECO:0000256" key="4">
    <source>
        <dbReference type="ARBA" id="ARBA00022605"/>
    </source>
</evidence>
<evidence type="ECO:0000256" key="9">
    <source>
        <dbReference type="ARBA" id="ARBA00023002"/>
    </source>
</evidence>
<comment type="similarity">
    <text evidence="3">Belongs to the glutamate synthase family.</text>
</comment>
<dbReference type="Gene3D" id="3.60.20.10">
    <property type="entry name" value="Glutamine Phosphoribosylpyrophosphate, subunit 1, domain 1"/>
    <property type="match status" value="1"/>
</dbReference>